<dbReference type="InterPro" id="IPR002104">
    <property type="entry name" value="Integrase_catalytic"/>
</dbReference>
<dbReference type="EMBL" id="BMFT01000003">
    <property type="protein sequence ID" value="GGH35372.1"/>
    <property type="molecule type" value="Genomic_DNA"/>
</dbReference>
<name>A0ABQ1YSD7_9BACL</name>
<accession>A0ABQ1YSD7</accession>
<dbReference type="RefSeq" id="WP_229753619.1">
    <property type="nucleotide sequence ID" value="NZ_BMFT01000003.1"/>
</dbReference>
<dbReference type="PANTHER" id="PTHR30349">
    <property type="entry name" value="PHAGE INTEGRASE-RELATED"/>
    <property type="match status" value="1"/>
</dbReference>
<dbReference type="Proteomes" id="UP000659344">
    <property type="component" value="Unassembled WGS sequence"/>
</dbReference>
<evidence type="ECO:0000313" key="5">
    <source>
        <dbReference type="EMBL" id="GGH35372.1"/>
    </source>
</evidence>
<feature type="domain" description="Tyr recombinase" evidence="4">
    <location>
        <begin position="101"/>
        <end position="305"/>
    </location>
</feature>
<dbReference type="InterPro" id="IPR010998">
    <property type="entry name" value="Integrase_recombinase_N"/>
</dbReference>
<comment type="similarity">
    <text evidence="1">Belongs to the 'phage' integrase family.</text>
</comment>
<dbReference type="InterPro" id="IPR025269">
    <property type="entry name" value="SAM-like_dom"/>
</dbReference>
<dbReference type="CDD" id="cd01189">
    <property type="entry name" value="INT_ICEBs1_C_like"/>
    <property type="match status" value="1"/>
</dbReference>
<keyword evidence="2" id="KW-0238">DNA-binding</keyword>
<dbReference type="Pfam" id="PF13102">
    <property type="entry name" value="Phage_int_SAM_5"/>
    <property type="match status" value="1"/>
</dbReference>
<keyword evidence="6" id="KW-1185">Reference proteome</keyword>
<dbReference type="InterPro" id="IPR050090">
    <property type="entry name" value="Tyrosine_recombinase_XerCD"/>
</dbReference>
<keyword evidence="3" id="KW-0233">DNA recombination</keyword>
<reference evidence="6" key="1">
    <citation type="journal article" date="2019" name="Int. J. Syst. Evol. Microbiol.">
        <title>The Global Catalogue of Microorganisms (GCM) 10K type strain sequencing project: providing services to taxonomists for standard genome sequencing and annotation.</title>
        <authorList>
            <consortium name="The Broad Institute Genomics Platform"/>
            <consortium name="The Broad Institute Genome Sequencing Center for Infectious Disease"/>
            <person name="Wu L."/>
            <person name="Ma J."/>
        </authorList>
    </citation>
    <scope>NUCLEOTIDE SEQUENCE [LARGE SCALE GENOMIC DNA]</scope>
    <source>
        <strain evidence="6">CGMCC 1.12769</strain>
    </source>
</reference>
<evidence type="ECO:0000256" key="3">
    <source>
        <dbReference type="ARBA" id="ARBA00023172"/>
    </source>
</evidence>
<dbReference type="InterPro" id="IPR011010">
    <property type="entry name" value="DNA_brk_join_enz"/>
</dbReference>
<proteinExistence type="inferred from homology"/>
<evidence type="ECO:0000256" key="2">
    <source>
        <dbReference type="ARBA" id="ARBA00023125"/>
    </source>
</evidence>
<comment type="caution">
    <text evidence="5">The sequence shown here is derived from an EMBL/GenBank/DDBJ whole genome shotgun (WGS) entry which is preliminary data.</text>
</comment>
<evidence type="ECO:0000256" key="1">
    <source>
        <dbReference type="ARBA" id="ARBA00008857"/>
    </source>
</evidence>
<dbReference type="Pfam" id="PF00589">
    <property type="entry name" value="Phage_integrase"/>
    <property type="match status" value="1"/>
</dbReference>
<sequence>MLKWLAMMRYKVEFITFASYHNVVVNHINPYFENLGLHLKELLPSHLQDYYQYELDENGVTTNTVIHYHANIHTALKYALKNNLININPADIVEGPKKIEFVGSFYNNEEINLLFNKVKGQLIELAVILASFYGLRRSEIIGLKWTAIDFINKTISIKHTVTPVYFEGHEHIVEKDRAKNKPSRRTLPLVPTFEDLLKRILEQQKLNKVICGDSYCTQYEQYIYLDKMGQRVKPGYVTQNFTSTLKKHSFRHIRFQDLRHSCAILLLANGVSKKEVQEWLGHSNYNTTANTYSHLEYKSKVSAAKTMDGVLNFLN</sequence>
<dbReference type="InterPro" id="IPR013762">
    <property type="entry name" value="Integrase-like_cat_sf"/>
</dbReference>
<dbReference type="Gene3D" id="1.10.150.130">
    <property type="match status" value="1"/>
</dbReference>
<gene>
    <name evidence="5" type="ORF">GCM10008013_41640</name>
</gene>
<dbReference type="Gene3D" id="1.10.443.10">
    <property type="entry name" value="Intergrase catalytic core"/>
    <property type="match status" value="1"/>
</dbReference>
<dbReference type="SUPFAM" id="SSF56349">
    <property type="entry name" value="DNA breaking-rejoining enzymes"/>
    <property type="match status" value="1"/>
</dbReference>
<protein>
    <recommendedName>
        <fullName evidence="4">Tyr recombinase domain-containing protein</fullName>
    </recommendedName>
</protein>
<dbReference type="PROSITE" id="PS51898">
    <property type="entry name" value="TYR_RECOMBINASE"/>
    <property type="match status" value="1"/>
</dbReference>
<dbReference type="PANTHER" id="PTHR30349:SF41">
    <property type="entry name" value="INTEGRASE_RECOMBINASE PROTEIN MJ0367-RELATED"/>
    <property type="match status" value="1"/>
</dbReference>
<organism evidence="5 6">
    <name type="scientific">Paenibacillus segetis</name>
    <dbReference type="NCBI Taxonomy" id="1325360"/>
    <lineage>
        <taxon>Bacteria</taxon>
        <taxon>Bacillati</taxon>
        <taxon>Bacillota</taxon>
        <taxon>Bacilli</taxon>
        <taxon>Bacillales</taxon>
        <taxon>Paenibacillaceae</taxon>
        <taxon>Paenibacillus</taxon>
    </lineage>
</organism>
<evidence type="ECO:0000313" key="6">
    <source>
        <dbReference type="Proteomes" id="UP000659344"/>
    </source>
</evidence>
<evidence type="ECO:0000259" key="4">
    <source>
        <dbReference type="PROSITE" id="PS51898"/>
    </source>
</evidence>